<sequence>MSELGHLVHPGSRYMYERPLGLGTLGKTFLARQTKENTRVVVKEVSLDKLSTEREHVVALLKELLVFYAPHVVPVTDVLLDPGDEVAYLECPYYEGGSLIELLTFHRERDDPIPEDEIWQVLASIVSTLSYIHAQSHLNASKLSVHGNIKATNVLFSKGGVAKLADMSLTTIYQTATKRLPAPEAEGIDSPRADPNTDIWDLGCLLLQICTLDLTPSLVNIPQLQSRYSRALIDILEGCTRKDPETRLTVSELLDHIQIKSSLEKLSYSPSHISRAQEHNSSEQTSVSLVSGDSFVSTSLFSPVIQRVNLGLSPCSNALTVSSLQDTSLRSEHPLSLSNVRTSQLINSILSDNETEFYISLGDVRKTDSKGKTALMHAVEQNKPKYVTHLLKHEAGLADRKGRTALMLSCARGHQECAQLLLDHETQRHDSAGRTALMYAALSDSASCVELLLPKEAGLVDNKGETALMLAVRCCSISCIPMLVKHEAKKTTNKGSTALMLAVRLGLADCVKLLLVEAGVRNLRQETALQMALKRGNALCASLLIPVEGNLTISTGTSCLLWCIENQFLSVAEQLVAYSAQMQDRMGRTALMYAAERGIVNLVQLLLEQEAGMVENQGRTALMYAALAGQEECVKVLVPHEGGIRDSRGRTALMLSIDNKQFRVVPLLLDEVGISDITGRTALMRAAAIDNLTTAKQLLPEAGKTNCNGETALYIAIDRGAGECVELLAEYEAGLGLENGETLLMWAVRCDKPQYIPFLTATARERDGEGEPALFMAARLNRKDCLWALLEHEHDIVTDLGHSILDLVVENNWLSLLDIITAFILSAGTAIPIQDRKGITRSSETKLMRAATKNDIEALSQDLSSLGRICKGWTALRASAFYGCAEATRWLLGELGIRGDDGFTTLMTAAQEGHIDCARMLIGEVKKATPQGTTALMLAARHGHVSCVSLLQSFECGMISYGGTTALHAAASQGHEECVKLLLDESGTQDNSGTTALMLAAIGGHDRCVYHLLGEAGLLDTGQWTALQRAMWAGSNECVSHLLGLEQSVSKVTELMVEVIRNNMSRVTIIMQTSDLFNAMINNKDSRGLTALMYASHHGNVDMVKVLSPFEQAEKDNAGWTALMFAAEGGHADCFAYLTSEFTICNNEGVGPIDILRRNGYTKALRSLKRLMR</sequence>
<evidence type="ECO:0000256" key="1">
    <source>
        <dbReference type="PROSITE-ProRule" id="PRU00023"/>
    </source>
</evidence>
<dbReference type="Pfam" id="PF12796">
    <property type="entry name" value="Ank_2"/>
    <property type="match status" value="7"/>
</dbReference>
<keyword evidence="3" id="KW-0418">Kinase</keyword>
<dbReference type="InterPro" id="IPR011009">
    <property type="entry name" value="Kinase-like_dom_sf"/>
</dbReference>
<evidence type="ECO:0000313" key="4">
    <source>
        <dbReference type="Proteomes" id="UP000315496"/>
    </source>
</evidence>
<evidence type="ECO:0000259" key="2">
    <source>
        <dbReference type="PROSITE" id="PS50011"/>
    </source>
</evidence>
<gene>
    <name evidence="3" type="ORF">GMRT_14123</name>
</gene>
<dbReference type="Pfam" id="PF00069">
    <property type="entry name" value="Pkinase"/>
    <property type="match status" value="1"/>
</dbReference>
<keyword evidence="4" id="KW-1185">Reference proteome</keyword>
<dbReference type="PANTHER" id="PTHR24120:SF4">
    <property type="entry name" value="GH07239P"/>
    <property type="match status" value="1"/>
</dbReference>
<dbReference type="CDD" id="cd00180">
    <property type="entry name" value="PKc"/>
    <property type="match status" value="1"/>
</dbReference>
<dbReference type="PROSITE" id="PS50297">
    <property type="entry name" value="ANK_REP_REGION"/>
    <property type="match status" value="2"/>
</dbReference>
<dbReference type="Gene3D" id="1.10.510.10">
    <property type="entry name" value="Transferase(Phosphotransferase) domain 1"/>
    <property type="match status" value="1"/>
</dbReference>
<comment type="caution">
    <text evidence="3">The sequence shown here is derived from an EMBL/GenBank/DDBJ whole genome shotgun (WGS) entry which is preliminary data.</text>
</comment>
<dbReference type="EMBL" id="VDLU01000002">
    <property type="protein sequence ID" value="TNJ28332.1"/>
    <property type="molecule type" value="Genomic_DNA"/>
</dbReference>
<dbReference type="PROSITE" id="PS50011">
    <property type="entry name" value="PROTEIN_KINASE_DOM"/>
    <property type="match status" value="1"/>
</dbReference>
<feature type="repeat" description="ANK" evidence="1">
    <location>
        <begin position="586"/>
        <end position="611"/>
    </location>
</feature>
<dbReference type="InterPro" id="IPR000719">
    <property type="entry name" value="Prot_kinase_dom"/>
</dbReference>
<reference evidence="3 4" key="1">
    <citation type="submission" date="2019-05" db="EMBL/GenBank/DDBJ databases">
        <title>The compact genome of Giardia muris reveals important steps in the evolution of intestinal protozoan parasites.</title>
        <authorList>
            <person name="Xu F."/>
            <person name="Jimenez-Gonzalez A."/>
            <person name="Einarsson E."/>
            <person name="Astvaldsson A."/>
            <person name="Peirasmaki D."/>
            <person name="Eckmann L."/>
            <person name="Andersson J.O."/>
            <person name="Svard S.G."/>
            <person name="Jerlstrom-Hultqvist J."/>
        </authorList>
    </citation>
    <scope>NUCLEOTIDE SEQUENCE [LARGE SCALE GENOMIC DNA]</scope>
    <source>
        <strain evidence="3 4">Roberts-Thomson</strain>
    </source>
</reference>
<feature type="domain" description="Protein kinase" evidence="2">
    <location>
        <begin position="14"/>
        <end position="259"/>
    </location>
</feature>
<protein>
    <submittedName>
        <fullName evidence="3">Kinase, NEK</fullName>
    </submittedName>
</protein>
<organism evidence="3 4">
    <name type="scientific">Giardia muris</name>
    <dbReference type="NCBI Taxonomy" id="5742"/>
    <lineage>
        <taxon>Eukaryota</taxon>
        <taxon>Metamonada</taxon>
        <taxon>Diplomonadida</taxon>
        <taxon>Hexamitidae</taxon>
        <taxon>Giardiinae</taxon>
        <taxon>Giardia</taxon>
    </lineage>
</organism>
<dbReference type="PANTHER" id="PTHR24120">
    <property type="entry name" value="GH07239P"/>
    <property type="match status" value="1"/>
</dbReference>
<keyword evidence="1" id="KW-0040">ANK repeat</keyword>
<dbReference type="OrthoDB" id="7464126at2759"/>
<dbReference type="Proteomes" id="UP000315496">
    <property type="component" value="Chromosome 2"/>
</dbReference>
<dbReference type="InterPro" id="IPR002110">
    <property type="entry name" value="Ankyrin_rpt"/>
</dbReference>
<name>A0A4Z1SR31_GIAMU</name>
<dbReference type="Gene3D" id="1.25.40.20">
    <property type="entry name" value="Ankyrin repeat-containing domain"/>
    <property type="match status" value="6"/>
</dbReference>
<dbReference type="SMART" id="SM00248">
    <property type="entry name" value="ANK"/>
    <property type="match status" value="21"/>
</dbReference>
<dbReference type="InterPro" id="IPR036770">
    <property type="entry name" value="Ankyrin_rpt-contain_sf"/>
</dbReference>
<dbReference type="GO" id="GO:0004672">
    <property type="term" value="F:protein kinase activity"/>
    <property type="evidence" value="ECO:0007669"/>
    <property type="project" value="InterPro"/>
</dbReference>
<feature type="repeat" description="ANK" evidence="1">
    <location>
        <begin position="962"/>
        <end position="994"/>
    </location>
</feature>
<accession>A0A4Z1SR31</accession>
<keyword evidence="3" id="KW-0808">Transferase</keyword>
<dbReference type="PROSITE" id="PS50088">
    <property type="entry name" value="ANK_REPEAT"/>
    <property type="match status" value="3"/>
</dbReference>
<dbReference type="GO" id="GO:0005524">
    <property type="term" value="F:ATP binding"/>
    <property type="evidence" value="ECO:0007669"/>
    <property type="project" value="InterPro"/>
</dbReference>
<dbReference type="SUPFAM" id="SSF56112">
    <property type="entry name" value="Protein kinase-like (PK-like)"/>
    <property type="match status" value="1"/>
</dbReference>
<proteinExistence type="predicted"/>
<dbReference type="AlphaFoldDB" id="A0A4Z1SR31"/>
<feature type="repeat" description="ANK" evidence="1">
    <location>
        <begin position="708"/>
        <end position="740"/>
    </location>
</feature>
<dbReference type="SUPFAM" id="SSF48403">
    <property type="entry name" value="Ankyrin repeat"/>
    <property type="match status" value="3"/>
</dbReference>
<evidence type="ECO:0000313" key="3">
    <source>
        <dbReference type="EMBL" id="TNJ28332.1"/>
    </source>
</evidence>
<dbReference type="VEuPathDB" id="GiardiaDB:GMRT_14123"/>